<dbReference type="Proteomes" id="UP000317593">
    <property type="component" value="Unassembled WGS sequence"/>
</dbReference>
<evidence type="ECO:0000313" key="10">
    <source>
        <dbReference type="EMBL" id="SMO84839.1"/>
    </source>
</evidence>
<dbReference type="InterPro" id="IPR003594">
    <property type="entry name" value="HATPase_dom"/>
</dbReference>
<dbReference type="Pfam" id="PF02518">
    <property type="entry name" value="HATPase_c"/>
    <property type="match status" value="1"/>
</dbReference>
<dbReference type="AlphaFoldDB" id="A0A521ELP5"/>
<gene>
    <name evidence="10" type="ORF">SAMN06265218_11734</name>
</gene>
<dbReference type="SUPFAM" id="SSF55874">
    <property type="entry name" value="ATPase domain of HSP90 chaperone/DNA topoisomerase II/histidine kinase"/>
    <property type="match status" value="1"/>
</dbReference>
<dbReference type="InterPro" id="IPR035965">
    <property type="entry name" value="PAS-like_dom_sf"/>
</dbReference>
<proteinExistence type="predicted"/>
<dbReference type="OrthoDB" id="1419493at2"/>
<evidence type="ECO:0000256" key="4">
    <source>
        <dbReference type="ARBA" id="ARBA00022777"/>
    </source>
</evidence>
<keyword evidence="4" id="KW-0418">Kinase</keyword>
<feature type="domain" description="Histidine kinase" evidence="8">
    <location>
        <begin position="309"/>
        <end position="401"/>
    </location>
</feature>
<dbReference type="InterPro" id="IPR013656">
    <property type="entry name" value="PAS_4"/>
</dbReference>
<evidence type="ECO:0000256" key="6">
    <source>
        <dbReference type="SAM" id="Coils"/>
    </source>
</evidence>
<dbReference type="PANTHER" id="PTHR24421">
    <property type="entry name" value="NITRATE/NITRITE SENSOR PROTEIN NARX-RELATED"/>
    <property type="match status" value="1"/>
</dbReference>
<dbReference type="Gene3D" id="3.30.565.10">
    <property type="entry name" value="Histidine kinase-like ATPase, C-terminal domain"/>
    <property type="match status" value="1"/>
</dbReference>
<dbReference type="EC" id="2.7.13.3" evidence="2"/>
<keyword evidence="5" id="KW-0902">Two-component regulatory system</keyword>
<evidence type="ECO:0000256" key="7">
    <source>
        <dbReference type="SAM" id="MobiDB-lite"/>
    </source>
</evidence>
<reference evidence="10 11" key="1">
    <citation type="submission" date="2017-05" db="EMBL/GenBank/DDBJ databases">
        <authorList>
            <person name="Varghese N."/>
            <person name="Submissions S."/>
        </authorList>
    </citation>
    <scope>NUCLEOTIDE SEQUENCE [LARGE SCALE GENOMIC DNA]</scope>
    <source>
        <strain evidence="10 11">DSM 21194</strain>
    </source>
</reference>
<dbReference type="SUPFAM" id="SSF55785">
    <property type="entry name" value="PYP-like sensor domain (PAS domain)"/>
    <property type="match status" value="1"/>
</dbReference>
<dbReference type="CDD" id="cd16917">
    <property type="entry name" value="HATPase_UhpB-NarQ-NarX-like"/>
    <property type="match status" value="1"/>
</dbReference>
<evidence type="ECO:0000259" key="9">
    <source>
        <dbReference type="PROSITE" id="PS50113"/>
    </source>
</evidence>
<dbReference type="GO" id="GO:0004673">
    <property type="term" value="F:protein histidine kinase activity"/>
    <property type="evidence" value="ECO:0007669"/>
    <property type="project" value="UniProtKB-EC"/>
</dbReference>
<feature type="region of interest" description="Disordered" evidence="7">
    <location>
        <begin position="416"/>
        <end position="444"/>
    </location>
</feature>
<evidence type="ECO:0000259" key="8">
    <source>
        <dbReference type="PROSITE" id="PS50109"/>
    </source>
</evidence>
<comment type="catalytic activity">
    <reaction evidence="1">
        <text>ATP + protein L-histidine = ADP + protein N-phospho-L-histidine.</text>
        <dbReference type="EC" id="2.7.13.3"/>
    </reaction>
</comment>
<evidence type="ECO:0000256" key="2">
    <source>
        <dbReference type="ARBA" id="ARBA00012438"/>
    </source>
</evidence>
<accession>A0A521ELP5</accession>
<organism evidence="10 11">
    <name type="scientific">Fodinibius sediminis</name>
    <dbReference type="NCBI Taxonomy" id="1214077"/>
    <lineage>
        <taxon>Bacteria</taxon>
        <taxon>Pseudomonadati</taxon>
        <taxon>Balneolota</taxon>
        <taxon>Balneolia</taxon>
        <taxon>Balneolales</taxon>
        <taxon>Balneolaceae</taxon>
        <taxon>Fodinibius</taxon>
    </lineage>
</organism>
<dbReference type="Pfam" id="PF08448">
    <property type="entry name" value="PAS_4"/>
    <property type="match status" value="1"/>
</dbReference>
<feature type="domain" description="PAC" evidence="9">
    <location>
        <begin position="111"/>
        <end position="164"/>
    </location>
</feature>
<evidence type="ECO:0000313" key="11">
    <source>
        <dbReference type="Proteomes" id="UP000317593"/>
    </source>
</evidence>
<dbReference type="PANTHER" id="PTHR24421:SF10">
    <property type="entry name" value="NITRATE_NITRITE SENSOR PROTEIN NARQ"/>
    <property type="match status" value="1"/>
</dbReference>
<evidence type="ECO:0000256" key="3">
    <source>
        <dbReference type="ARBA" id="ARBA00022679"/>
    </source>
</evidence>
<dbReference type="PROSITE" id="PS50113">
    <property type="entry name" value="PAC"/>
    <property type="match status" value="1"/>
</dbReference>
<evidence type="ECO:0000256" key="1">
    <source>
        <dbReference type="ARBA" id="ARBA00000085"/>
    </source>
</evidence>
<dbReference type="InterPro" id="IPR050482">
    <property type="entry name" value="Sensor_HK_TwoCompSys"/>
</dbReference>
<dbReference type="InterPro" id="IPR000700">
    <property type="entry name" value="PAS-assoc_C"/>
</dbReference>
<dbReference type="InterPro" id="IPR036890">
    <property type="entry name" value="HATPase_C_sf"/>
</dbReference>
<dbReference type="PROSITE" id="PS50109">
    <property type="entry name" value="HIS_KIN"/>
    <property type="match status" value="1"/>
</dbReference>
<evidence type="ECO:0000256" key="5">
    <source>
        <dbReference type="ARBA" id="ARBA00023012"/>
    </source>
</evidence>
<keyword evidence="11" id="KW-1185">Reference proteome</keyword>
<dbReference type="GO" id="GO:0000160">
    <property type="term" value="P:phosphorelay signal transduction system"/>
    <property type="evidence" value="ECO:0007669"/>
    <property type="project" value="UniProtKB-KW"/>
</dbReference>
<dbReference type="EMBL" id="FXTH01000017">
    <property type="protein sequence ID" value="SMO84839.1"/>
    <property type="molecule type" value="Genomic_DNA"/>
</dbReference>
<feature type="coiled-coil region" evidence="6">
    <location>
        <begin position="155"/>
        <end position="200"/>
    </location>
</feature>
<keyword evidence="3" id="KW-0808">Transferase</keyword>
<sequence length="444" mass="50760">MLNKPQNFSSGGGTMRRLIRQKDWSETSLGSKNHWPATLSSTVDLITENSFPIAICWGPELTTIYNDAYRPLLGNKTEALGQPFLEIWSEAQNIISPQINQALKGQSSYFKDAEFTLIRYGKPEKAWFDYTYSPLRDARGKIRGVINMVIEVTDKIRAQQKLQEMNETLENRIEQRTAVLEDYKNELRILSYQLNQTKEQERHHLAILLHNHVGQLLDLGLIQLDQLKKEVSQVDIPEKIANLKEIILTANKYTREFVNELKPPPIFEKENIGELLLWLARRMEKYGLKITLEDDGKPKPLTEEVHKILYHSTRELFFNVIKHAEVSEARLTLRRQDSQIQLIVEDMGKGFSMKGKKPTTHNGGFGLFNMQERLDLLGGRLEIKSELGTGTKAVLSAPLKNSTKTTPSIMPEILQQKTASPPRNYDQSTINDPSQLSLPLNWGL</sequence>
<protein>
    <recommendedName>
        <fullName evidence="2">histidine kinase</fullName>
        <ecNumber evidence="2">2.7.13.3</ecNumber>
    </recommendedName>
</protein>
<dbReference type="InterPro" id="IPR005467">
    <property type="entry name" value="His_kinase_dom"/>
</dbReference>
<dbReference type="Gene3D" id="3.30.450.20">
    <property type="entry name" value="PAS domain"/>
    <property type="match status" value="1"/>
</dbReference>
<name>A0A521ELP5_9BACT</name>
<feature type="compositionally biased region" description="Polar residues" evidence="7">
    <location>
        <begin position="416"/>
        <end position="438"/>
    </location>
</feature>
<keyword evidence="6" id="KW-0175">Coiled coil</keyword>